<protein>
    <submittedName>
        <fullName evidence="2">PTS system IIB component</fullName>
    </submittedName>
</protein>
<feature type="transmembrane region" description="Helical" evidence="1">
    <location>
        <begin position="6"/>
        <end position="23"/>
    </location>
</feature>
<dbReference type="RefSeq" id="WP_004795087.1">
    <property type="nucleotide sequence ID" value="NZ_LR215010.1"/>
</dbReference>
<keyword evidence="1" id="KW-0472">Membrane</keyword>
<gene>
    <name evidence="2" type="ORF">NCTC10146_00294</name>
</gene>
<evidence type="ECO:0000313" key="2">
    <source>
        <dbReference type="EMBL" id="VEU68836.1"/>
    </source>
</evidence>
<accession>A0A449AR47</accession>
<reference evidence="2 3" key="1">
    <citation type="submission" date="2019-01" db="EMBL/GenBank/DDBJ databases">
        <authorList>
            <consortium name="Pathogen Informatics"/>
        </authorList>
    </citation>
    <scope>NUCLEOTIDE SEQUENCE [LARGE SCALE GENOMIC DNA]</scope>
    <source>
        <strain evidence="2 3">NCTC10146</strain>
    </source>
</reference>
<evidence type="ECO:0000256" key="1">
    <source>
        <dbReference type="SAM" id="Phobius"/>
    </source>
</evidence>
<dbReference type="SUPFAM" id="SSF55604">
    <property type="entry name" value="Glucose permease domain IIB"/>
    <property type="match status" value="1"/>
</dbReference>
<dbReference type="Proteomes" id="UP000290495">
    <property type="component" value="Chromosome"/>
</dbReference>
<dbReference type="InterPro" id="IPR036878">
    <property type="entry name" value="Glu_permease_IIB"/>
</dbReference>
<name>A0A449AR47_9BACT</name>
<organism evidence="2 3">
    <name type="scientific">Mycoplasmopsis canis</name>
    <dbReference type="NCBI Taxonomy" id="29555"/>
    <lineage>
        <taxon>Bacteria</taxon>
        <taxon>Bacillati</taxon>
        <taxon>Mycoplasmatota</taxon>
        <taxon>Mycoplasmoidales</taxon>
        <taxon>Metamycoplasmataceae</taxon>
        <taxon>Mycoplasmopsis</taxon>
    </lineage>
</organism>
<dbReference type="GO" id="GO:0009401">
    <property type="term" value="P:phosphoenolpyruvate-dependent sugar phosphotransferase system"/>
    <property type="evidence" value="ECO:0007669"/>
    <property type="project" value="InterPro"/>
</dbReference>
<dbReference type="AlphaFoldDB" id="A0A449AR47"/>
<keyword evidence="1" id="KW-0812">Transmembrane</keyword>
<sequence>MINNKFKVVFLSIITFGLIWLKWRKKINHEKNKIYQIDSLPFKINDLVENLGKDNFIIKKLRPSSVEFEIKEISIVKLEEIKKMKGVSGIFVKSSVISIVFGVYSRAVYNLLKK</sequence>
<dbReference type="Gene3D" id="3.30.1360.60">
    <property type="entry name" value="Glucose permease domain IIB"/>
    <property type="match status" value="1"/>
</dbReference>
<dbReference type="EMBL" id="LR215010">
    <property type="protein sequence ID" value="VEU68836.1"/>
    <property type="molecule type" value="Genomic_DNA"/>
</dbReference>
<dbReference type="GO" id="GO:0008982">
    <property type="term" value="F:protein-N(PI)-phosphohistidine-sugar phosphotransferase activity"/>
    <property type="evidence" value="ECO:0007669"/>
    <property type="project" value="InterPro"/>
</dbReference>
<evidence type="ECO:0000313" key="3">
    <source>
        <dbReference type="Proteomes" id="UP000290495"/>
    </source>
</evidence>
<proteinExistence type="predicted"/>
<keyword evidence="1" id="KW-1133">Transmembrane helix</keyword>
<feature type="transmembrane region" description="Helical" evidence="1">
    <location>
        <begin position="90"/>
        <end position="109"/>
    </location>
</feature>